<dbReference type="EMBL" id="DVML01000036">
    <property type="protein sequence ID" value="HIU23188.1"/>
    <property type="molecule type" value="Genomic_DNA"/>
</dbReference>
<sequence>MRQGLKNYLRVQRSDVLIEFISDEKNQMNDIVGEISSIIVERNNKEDMIALASVVKGSNLEKIKRIAIDRKDIDFIVRLATVPNMDWNDLEDAMIAILLEKQEKREGIPSDELYMATIFYKNILDADISKIENIMLQSENYSAMACFVSNVPGAHIEKFEQVVLATGRVRVLRQWKELVEFVSPRFDRKLEELEHDFNKNINFLKNWVEHNEETDERWQTVERISSEILSSKKAEQPAKPSRQKLFPFWKRK</sequence>
<proteinExistence type="predicted"/>
<evidence type="ECO:0000256" key="1">
    <source>
        <dbReference type="SAM" id="MobiDB-lite"/>
    </source>
</evidence>
<evidence type="ECO:0000313" key="2">
    <source>
        <dbReference type="EMBL" id="HIU23188.1"/>
    </source>
</evidence>
<comment type="caution">
    <text evidence="2">The sequence shown here is derived from an EMBL/GenBank/DDBJ whole genome shotgun (WGS) entry which is preliminary data.</text>
</comment>
<feature type="region of interest" description="Disordered" evidence="1">
    <location>
        <begin position="232"/>
        <end position="252"/>
    </location>
</feature>
<reference evidence="2" key="2">
    <citation type="journal article" date="2021" name="PeerJ">
        <title>Extensive microbial diversity within the chicken gut microbiome revealed by metagenomics and culture.</title>
        <authorList>
            <person name="Gilroy R."/>
            <person name="Ravi A."/>
            <person name="Getino M."/>
            <person name="Pursley I."/>
            <person name="Horton D.L."/>
            <person name="Alikhan N.F."/>
            <person name="Baker D."/>
            <person name="Gharbi K."/>
            <person name="Hall N."/>
            <person name="Watson M."/>
            <person name="Adriaenssens E.M."/>
            <person name="Foster-Nyarko E."/>
            <person name="Jarju S."/>
            <person name="Secka A."/>
            <person name="Antonio M."/>
            <person name="Oren A."/>
            <person name="Chaudhuri R.R."/>
            <person name="La Ragione R."/>
            <person name="Hildebrand F."/>
            <person name="Pallen M.J."/>
        </authorList>
    </citation>
    <scope>NUCLEOTIDE SEQUENCE</scope>
    <source>
        <strain evidence="2">CHK197-8231</strain>
    </source>
</reference>
<accession>A0A9D1HV84</accession>
<dbReference type="Proteomes" id="UP000824087">
    <property type="component" value="Unassembled WGS sequence"/>
</dbReference>
<dbReference type="AlphaFoldDB" id="A0A9D1HV84"/>
<gene>
    <name evidence="2" type="ORF">IAD49_06370</name>
</gene>
<evidence type="ECO:0000313" key="3">
    <source>
        <dbReference type="Proteomes" id="UP000824087"/>
    </source>
</evidence>
<name>A0A9D1HV84_9BACT</name>
<reference evidence="2" key="1">
    <citation type="submission" date="2020-10" db="EMBL/GenBank/DDBJ databases">
        <authorList>
            <person name="Gilroy R."/>
        </authorList>
    </citation>
    <scope>NUCLEOTIDE SEQUENCE</scope>
    <source>
        <strain evidence="2">CHK197-8231</strain>
    </source>
</reference>
<organism evidence="2 3">
    <name type="scientific">Candidatus Fimihabitans intestinipullorum</name>
    <dbReference type="NCBI Taxonomy" id="2840820"/>
    <lineage>
        <taxon>Bacteria</taxon>
        <taxon>Bacillati</taxon>
        <taxon>Mycoplasmatota</taxon>
        <taxon>Mycoplasmatota incertae sedis</taxon>
        <taxon>Candidatus Fimihabitans</taxon>
    </lineage>
</organism>
<protein>
    <submittedName>
        <fullName evidence="2">Uncharacterized protein</fullName>
    </submittedName>
</protein>